<feature type="transmembrane region" description="Helical" evidence="1">
    <location>
        <begin position="283"/>
        <end position="302"/>
    </location>
</feature>
<dbReference type="Proteomes" id="UP000177907">
    <property type="component" value="Unassembled WGS sequence"/>
</dbReference>
<feature type="transmembrane region" description="Helical" evidence="1">
    <location>
        <begin position="65"/>
        <end position="84"/>
    </location>
</feature>
<dbReference type="InterPro" id="IPR025291">
    <property type="entry name" value="DUF4153"/>
</dbReference>
<feature type="transmembrane region" description="Helical" evidence="1">
    <location>
        <begin position="90"/>
        <end position="109"/>
    </location>
</feature>
<dbReference type="EMBL" id="MFQZ01000001">
    <property type="protein sequence ID" value="OGH88608.1"/>
    <property type="molecule type" value="Genomic_DNA"/>
</dbReference>
<sequence>MFHENIHDKRWSRLAYIALALLAAIFFDVFFNNRQLGLGWFVFVFVFIYAFLALAFITNQLRQKLALLLTLPILILSFDVVLYNNALVKMAVPWVVFILSVLLFVLATLHNPAGYKFKLLNIPVLRNFALWFGKMVLVYKDLSQSNSVPSKNYKKIATALLIAFPILLLFGVLFYSADRIFADLLDNVFKINITPAAVGRVLRGFVIFVFLSGLFYATLSREHSLLEYVNKVKAHDNFIASIVLGLINALFLLFVIIQIKYLFGSSEFVLQNGLTYAKYARQGFFQLVGVLVISFALLFYVYRSYCAHNGARLMGFLQLFLSAQVCLVALSALKRMNLYQDAYGFTVLRLYVEWFIYLVILVQAIYFIAVIFKVEFRRLFGLYLVLGLLAFTLVASLNVDKIIARKNVDRMIAGEQKNLDLSYLLSGLSVDALPEIKRAFDRGFTKEQVSYSKFYTNDEDFPKDFAGAAFKYKYNLLKILSSDASWVEFNFGREEAKKLLKIN</sequence>
<keyword evidence="1" id="KW-1133">Transmembrane helix</keyword>
<protein>
    <submittedName>
        <fullName evidence="2">Uncharacterized protein</fullName>
    </submittedName>
</protein>
<dbReference type="STRING" id="1798704.A3J93_00720"/>
<feature type="transmembrane region" description="Helical" evidence="1">
    <location>
        <begin position="197"/>
        <end position="217"/>
    </location>
</feature>
<evidence type="ECO:0000313" key="3">
    <source>
        <dbReference type="Proteomes" id="UP000177907"/>
    </source>
</evidence>
<name>A0A1F6NXK8_9BACT</name>
<keyword evidence="1" id="KW-0472">Membrane</keyword>
<feature type="transmembrane region" description="Helical" evidence="1">
    <location>
        <begin position="354"/>
        <end position="372"/>
    </location>
</feature>
<evidence type="ECO:0000256" key="1">
    <source>
        <dbReference type="SAM" id="Phobius"/>
    </source>
</evidence>
<reference evidence="2 3" key="1">
    <citation type="journal article" date="2016" name="Nat. Commun.">
        <title>Thousands of microbial genomes shed light on interconnected biogeochemical processes in an aquifer system.</title>
        <authorList>
            <person name="Anantharaman K."/>
            <person name="Brown C.T."/>
            <person name="Hug L.A."/>
            <person name="Sharon I."/>
            <person name="Castelle C.J."/>
            <person name="Probst A.J."/>
            <person name="Thomas B.C."/>
            <person name="Singh A."/>
            <person name="Wilkins M.J."/>
            <person name="Karaoz U."/>
            <person name="Brodie E.L."/>
            <person name="Williams K.H."/>
            <person name="Hubbard S.S."/>
            <person name="Banfield J.F."/>
        </authorList>
    </citation>
    <scope>NUCLEOTIDE SEQUENCE [LARGE SCALE GENOMIC DNA]</scope>
</reference>
<evidence type="ECO:0000313" key="2">
    <source>
        <dbReference type="EMBL" id="OGH88608.1"/>
    </source>
</evidence>
<organism evidence="2 3">
    <name type="scientific">Candidatus Magasanikbacteria bacterium RIFOXYC2_FULL_42_28</name>
    <dbReference type="NCBI Taxonomy" id="1798704"/>
    <lineage>
        <taxon>Bacteria</taxon>
        <taxon>Candidatus Magasanikiibacteriota</taxon>
    </lineage>
</organism>
<accession>A0A1F6NXK8</accession>
<proteinExistence type="predicted"/>
<dbReference type="AlphaFoldDB" id="A0A1F6NXK8"/>
<comment type="caution">
    <text evidence="2">The sequence shown here is derived from an EMBL/GenBank/DDBJ whole genome shotgun (WGS) entry which is preliminary data.</text>
</comment>
<keyword evidence="1" id="KW-0812">Transmembrane</keyword>
<feature type="transmembrane region" description="Helical" evidence="1">
    <location>
        <begin position="37"/>
        <end position="58"/>
    </location>
</feature>
<gene>
    <name evidence="2" type="ORF">A3J93_00720</name>
</gene>
<feature type="transmembrane region" description="Helical" evidence="1">
    <location>
        <begin position="379"/>
        <end position="399"/>
    </location>
</feature>
<dbReference type="Pfam" id="PF13687">
    <property type="entry name" value="DUF4153"/>
    <property type="match status" value="1"/>
</dbReference>
<feature type="transmembrane region" description="Helical" evidence="1">
    <location>
        <begin position="238"/>
        <end position="263"/>
    </location>
</feature>
<feature type="transmembrane region" description="Helical" evidence="1">
    <location>
        <begin position="12"/>
        <end position="31"/>
    </location>
</feature>
<feature type="transmembrane region" description="Helical" evidence="1">
    <location>
        <begin position="314"/>
        <end position="334"/>
    </location>
</feature>
<feature type="transmembrane region" description="Helical" evidence="1">
    <location>
        <begin position="156"/>
        <end position="177"/>
    </location>
</feature>